<dbReference type="STRING" id="1173111.SAMN05444955_110131"/>
<organism evidence="6 7">
    <name type="scientific">Lihuaxuella thermophila</name>
    <dbReference type="NCBI Taxonomy" id="1173111"/>
    <lineage>
        <taxon>Bacteria</taxon>
        <taxon>Bacillati</taxon>
        <taxon>Bacillota</taxon>
        <taxon>Bacilli</taxon>
        <taxon>Bacillales</taxon>
        <taxon>Thermoactinomycetaceae</taxon>
        <taxon>Lihuaxuella</taxon>
    </lineage>
</organism>
<feature type="binding site" evidence="4">
    <location>
        <begin position="134"/>
        <end position="142"/>
    </location>
    <ligand>
        <name>ATP</name>
        <dbReference type="ChEBI" id="CHEBI:30616"/>
    </ligand>
</feature>
<dbReference type="InterPro" id="IPR002698">
    <property type="entry name" value="FTHF_cligase"/>
</dbReference>
<evidence type="ECO:0000256" key="5">
    <source>
        <dbReference type="RuleBase" id="RU361279"/>
    </source>
</evidence>
<keyword evidence="7" id="KW-1185">Reference proteome</keyword>
<keyword evidence="5" id="KW-0479">Metal-binding</keyword>
<dbReference type="RefSeq" id="WP_089969714.1">
    <property type="nucleotide sequence ID" value="NZ_FOCQ01000010.1"/>
</dbReference>
<dbReference type="GO" id="GO:0046872">
    <property type="term" value="F:metal ion binding"/>
    <property type="evidence" value="ECO:0007669"/>
    <property type="project" value="UniProtKB-KW"/>
</dbReference>
<keyword evidence="5" id="KW-0460">Magnesium</keyword>
<evidence type="ECO:0000313" key="6">
    <source>
        <dbReference type="EMBL" id="SEN40043.1"/>
    </source>
</evidence>
<dbReference type="AlphaFoldDB" id="A0A1H8G7T0"/>
<feature type="binding site" evidence="4">
    <location>
        <position position="50"/>
    </location>
    <ligand>
        <name>substrate</name>
    </ligand>
</feature>
<evidence type="ECO:0000256" key="1">
    <source>
        <dbReference type="ARBA" id="ARBA00010638"/>
    </source>
</evidence>
<sequence>MSDKRSLRQRLLQVRNQLAPGYMSECSEQICRTLVQLPIFQEAESILFYMPFRNEVDVKPAMNAAWKQGKEVILPKAYPEDRSMRCFRVKDLAELKTGAYGIAEPPEDREREVKPRQIPLVIVPGVAFDREGYRLGYGGGYYDRFFAAQSLNSKRVGVAFPEQIVETVFPEEHDQRMDVIITSHELFTLSSR</sequence>
<accession>A0A1H8G7T0</accession>
<evidence type="ECO:0000256" key="3">
    <source>
        <dbReference type="ARBA" id="ARBA00022840"/>
    </source>
</evidence>
<evidence type="ECO:0000256" key="2">
    <source>
        <dbReference type="ARBA" id="ARBA00022741"/>
    </source>
</evidence>
<dbReference type="PANTHER" id="PTHR23407">
    <property type="entry name" value="ATPASE INHIBITOR/5-FORMYLTETRAHYDROFOLATE CYCLO-LIGASE"/>
    <property type="match status" value="1"/>
</dbReference>
<evidence type="ECO:0000256" key="4">
    <source>
        <dbReference type="PIRSR" id="PIRSR006806-1"/>
    </source>
</evidence>
<keyword evidence="6" id="KW-0436">Ligase</keyword>
<comment type="cofactor">
    <cofactor evidence="5">
        <name>Mg(2+)</name>
        <dbReference type="ChEBI" id="CHEBI:18420"/>
    </cofactor>
</comment>
<evidence type="ECO:0000313" key="7">
    <source>
        <dbReference type="Proteomes" id="UP000199695"/>
    </source>
</evidence>
<dbReference type="EC" id="6.3.3.2" evidence="5"/>
<proteinExistence type="inferred from homology"/>
<keyword evidence="2 4" id="KW-0547">Nucleotide-binding</keyword>
<reference evidence="6 7" key="1">
    <citation type="submission" date="2016-10" db="EMBL/GenBank/DDBJ databases">
        <authorList>
            <person name="de Groot N.N."/>
        </authorList>
    </citation>
    <scope>NUCLEOTIDE SEQUENCE [LARGE SCALE GENOMIC DNA]</scope>
    <source>
        <strain evidence="6 7">DSM 46701</strain>
    </source>
</reference>
<dbReference type="InterPro" id="IPR024185">
    <property type="entry name" value="FTHF_cligase-like_sf"/>
</dbReference>
<dbReference type="GO" id="GO:0030272">
    <property type="term" value="F:5-formyltetrahydrofolate cyclo-ligase activity"/>
    <property type="evidence" value="ECO:0007669"/>
    <property type="project" value="UniProtKB-EC"/>
</dbReference>
<feature type="binding site" evidence="4">
    <location>
        <position position="55"/>
    </location>
    <ligand>
        <name>substrate</name>
    </ligand>
</feature>
<dbReference type="GO" id="GO:0035999">
    <property type="term" value="P:tetrahydrofolate interconversion"/>
    <property type="evidence" value="ECO:0007669"/>
    <property type="project" value="TreeGrafter"/>
</dbReference>
<dbReference type="GO" id="GO:0009396">
    <property type="term" value="P:folic acid-containing compound biosynthetic process"/>
    <property type="evidence" value="ECO:0007669"/>
    <property type="project" value="TreeGrafter"/>
</dbReference>
<dbReference type="InterPro" id="IPR037171">
    <property type="entry name" value="NagB/RpiA_transferase-like"/>
</dbReference>
<name>A0A1H8G7T0_9BACL</name>
<gene>
    <name evidence="6" type="ORF">SAMN05444955_110131</name>
</gene>
<dbReference type="SUPFAM" id="SSF100950">
    <property type="entry name" value="NagB/RpiA/CoA transferase-like"/>
    <property type="match status" value="1"/>
</dbReference>
<comment type="catalytic activity">
    <reaction evidence="5">
        <text>(6S)-5-formyl-5,6,7,8-tetrahydrofolate + ATP = (6R)-5,10-methenyltetrahydrofolate + ADP + phosphate</text>
        <dbReference type="Rhea" id="RHEA:10488"/>
        <dbReference type="ChEBI" id="CHEBI:30616"/>
        <dbReference type="ChEBI" id="CHEBI:43474"/>
        <dbReference type="ChEBI" id="CHEBI:57455"/>
        <dbReference type="ChEBI" id="CHEBI:57457"/>
        <dbReference type="ChEBI" id="CHEBI:456216"/>
        <dbReference type="EC" id="6.3.3.2"/>
    </reaction>
</comment>
<dbReference type="Proteomes" id="UP000199695">
    <property type="component" value="Unassembled WGS sequence"/>
</dbReference>
<dbReference type="OrthoDB" id="9801938at2"/>
<dbReference type="Pfam" id="PF01812">
    <property type="entry name" value="5-FTHF_cyc-lig"/>
    <property type="match status" value="1"/>
</dbReference>
<dbReference type="NCBIfam" id="TIGR02727">
    <property type="entry name" value="MTHFS_bact"/>
    <property type="match status" value="1"/>
</dbReference>
<keyword evidence="3 4" id="KW-0067">ATP-binding</keyword>
<comment type="similarity">
    <text evidence="1 5">Belongs to the 5-formyltetrahydrofolate cyclo-ligase family.</text>
</comment>
<dbReference type="GO" id="GO:0005524">
    <property type="term" value="F:ATP binding"/>
    <property type="evidence" value="ECO:0007669"/>
    <property type="project" value="UniProtKB-KW"/>
</dbReference>
<dbReference type="PIRSF" id="PIRSF006806">
    <property type="entry name" value="FTHF_cligase"/>
    <property type="match status" value="1"/>
</dbReference>
<dbReference type="EMBL" id="FOCQ01000010">
    <property type="protein sequence ID" value="SEN40043.1"/>
    <property type="molecule type" value="Genomic_DNA"/>
</dbReference>
<protein>
    <recommendedName>
        <fullName evidence="5">5-formyltetrahydrofolate cyclo-ligase</fullName>
        <ecNumber evidence="5">6.3.3.2</ecNumber>
    </recommendedName>
</protein>
<dbReference type="Gene3D" id="3.40.50.10420">
    <property type="entry name" value="NagB/RpiA/CoA transferase-like"/>
    <property type="match status" value="1"/>
</dbReference>
<dbReference type="PANTHER" id="PTHR23407:SF1">
    <property type="entry name" value="5-FORMYLTETRAHYDROFOLATE CYCLO-LIGASE"/>
    <property type="match status" value="1"/>
</dbReference>
<feature type="binding site" evidence="4">
    <location>
        <begin position="4"/>
        <end position="8"/>
    </location>
    <ligand>
        <name>ATP</name>
        <dbReference type="ChEBI" id="CHEBI:30616"/>
    </ligand>
</feature>